<sequence length="85" mass="10044">MNQSIQFPDREEWHIEYQAVVFPALVGGMQVFCAISKLVLAQRFGEHTAEEYLNLFRSHRWDLEEEAEVLINAQQEDAQGWYWLS</sequence>
<keyword evidence="2" id="KW-1185">Reference proteome</keyword>
<evidence type="ECO:0000313" key="1">
    <source>
        <dbReference type="EMBL" id="OAT77346.1"/>
    </source>
</evidence>
<protein>
    <recommendedName>
        <fullName evidence="3">DUF1488 domain-containing protein</fullName>
    </recommendedName>
</protein>
<dbReference type="EMBL" id="LYRP01000011">
    <property type="protein sequence ID" value="OAT77346.1"/>
    <property type="molecule type" value="Genomic_DNA"/>
</dbReference>
<dbReference type="SUPFAM" id="SSF160272">
    <property type="entry name" value="Shew3726-like"/>
    <property type="match status" value="1"/>
</dbReference>
<name>A0A1B7L4Y5_9ENTR</name>
<dbReference type="AlphaFoldDB" id="A0A1B7L4Y5"/>
<dbReference type="OrthoDB" id="6465020at2"/>
<reference evidence="2" key="1">
    <citation type="submission" date="2016-05" db="EMBL/GenBank/DDBJ databases">
        <authorList>
            <person name="Behera P."/>
            <person name="Vaishampayan P."/>
            <person name="Singh N."/>
            <person name="Raina V."/>
            <person name="Suar M."/>
            <person name="Pattnaik A."/>
            <person name="Rastogi G."/>
        </authorList>
    </citation>
    <scope>NUCLEOTIDE SEQUENCE [LARGE SCALE GENOMIC DNA]</scope>
    <source>
        <strain evidence="2">MP23</strain>
    </source>
</reference>
<evidence type="ECO:0008006" key="3">
    <source>
        <dbReference type="Google" id="ProtNLM"/>
    </source>
</evidence>
<dbReference type="InterPro" id="IPR036692">
    <property type="entry name" value="Shew3726-like_sf"/>
</dbReference>
<dbReference type="Pfam" id="PF07369">
    <property type="entry name" value="DUF1488"/>
    <property type="match status" value="1"/>
</dbReference>
<evidence type="ECO:0000313" key="2">
    <source>
        <dbReference type="Proteomes" id="UP000078225"/>
    </source>
</evidence>
<dbReference type="STRING" id="1691903.A9B99_22425"/>
<dbReference type="InterPro" id="IPR009962">
    <property type="entry name" value="DUF1488"/>
</dbReference>
<proteinExistence type="predicted"/>
<gene>
    <name evidence="1" type="ORF">A9B99_22425</name>
</gene>
<dbReference type="Proteomes" id="UP000078225">
    <property type="component" value="Unassembled WGS sequence"/>
</dbReference>
<organism evidence="1 2">
    <name type="scientific">Mangrovibacter phragmitis</name>
    <dbReference type="NCBI Taxonomy" id="1691903"/>
    <lineage>
        <taxon>Bacteria</taxon>
        <taxon>Pseudomonadati</taxon>
        <taxon>Pseudomonadota</taxon>
        <taxon>Gammaproteobacteria</taxon>
        <taxon>Enterobacterales</taxon>
        <taxon>Enterobacteriaceae</taxon>
        <taxon>Mangrovibacter</taxon>
    </lineage>
</organism>
<comment type="caution">
    <text evidence="1">The sequence shown here is derived from an EMBL/GenBank/DDBJ whole genome shotgun (WGS) entry which is preliminary data.</text>
</comment>
<accession>A0A1B7L4Y5</accession>
<dbReference type="RefSeq" id="WP_064597195.1">
    <property type="nucleotide sequence ID" value="NZ_CP134782.1"/>
</dbReference>
<dbReference type="Gene3D" id="3.30.160.140">
    <property type="entry name" value="Shew3726-like"/>
    <property type="match status" value="1"/>
</dbReference>